<keyword evidence="3" id="KW-1185">Reference proteome</keyword>
<dbReference type="EMBL" id="KB008153">
    <property type="protein sequence ID" value="ELR11387.1"/>
    <property type="molecule type" value="Genomic_DNA"/>
</dbReference>
<evidence type="ECO:0000313" key="3">
    <source>
        <dbReference type="Proteomes" id="UP000011083"/>
    </source>
</evidence>
<evidence type="ECO:0000256" key="1">
    <source>
        <dbReference type="SAM" id="MobiDB-lite"/>
    </source>
</evidence>
<feature type="region of interest" description="Disordered" evidence="1">
    <location>
        <begin position="1"/>
        <end position="39"/>
    </location>
</feature>
<protein>
    <submittedName>
        <fullName evidence="2">Uncharacterized protein</fullName>
    </submittedName>
</protein>
<proteinExistence type="predicted"/>
<dbReference type="RefSeq" id="XP_004333400.1">
    <property type="nucleotide sequence ID" value="XM_004333352.1"/>
</dbReference>
<dbReference type="Proteomes" id="UP000011083">
    <property type="component" value="Unassembled WGS sequence"/>
</dbReference>
<organism evidence="2 3">
    <name type="scientific">Acanthamoeba castellanii (strain ATCC 30010 / Neff)</name>
    <dbReference type="NCBI Taxonomy" id="1257118"/>
    <lineage>
        <taxon>Eukaryota</taxon>
        <taxon>Amoebozoa</taxon>
        <taxon>Discosea</taxon>
        <taxon>Longamoebia</taxon>
        <taxon>Centramoebida</taxon>
        <taxon>Acanthamoebidae</taxon>
        <taxon>Acanthamoeba</taxon>
    </lineage>
</organism>
<feature type="region of interest" description="Disordered" evidence="1">
    <location>
        <begin position="204"/>
        <end position="276"/>
    </location>
</feature>
<feature type="compositionally biased region" description="Gly residues" evidence="1">
    <location>
        <begin position="26"/>
        <end position="37"/>
    </location>
</feature>
<dbReference type="AlphaFoldDB" id="L8GED4"/>
<reference evidence="2 3" key="1">
    <citation type="journal article" date="2013" name="Genome Biol.">
        <title>Genome of Acanthamoeba castellanii highlights extensive lateral gene transfer and early evolution of tyrosine kinase signaling.</title>
        <authorList>
            <person name="Clarke M."/>
            <person name="Lohan A.J."/>
            <person name="Liu B."/>
            <person name="Lagkouvardos I."/>
            <person name="Roy S."/>
            <person name="Zafar N."/>
            <person name="Bertelli C."/>
            <person name="Schilde C."/>
            <person name="Kianianmomeni A."/>
            <person name="Burglin T.R."/>
            <person name="Frech C."/>
            <person name="Turcotte B."/>
            <person name="Kopec K.O."/>
            <person name="Synnott J.M."/>
            <person name="Choo C."/>
            <person name="Paponov I."/>
            <person name="Finkler A."/>
            <person name="Soon Heng Tan C."/>
            <person name="Hutchins A.P."/>
            <person name="Weinmeier T."/>
            <person name="Rattei T."/>
            <person name="Chu J.S."/>
            <person name="Gimenez G."/>
            <person name="Irimia M."/>
            <person name="Rigden D.J."/>
            <person name="Fitzpatrick D.A."/>
            <person name="Lorenzo-Morales J."/>
            <person name="Bateman A."/>
            <person name="Chiu C.H."/>
            <person name="Tang P."/>
            <person name="Hegemann P."/>
            <person name="Fromm H."/>
            <person name="Raoult D."/>
            <person name="Greub G."/>
            <person name="Miranda-Saavedra D."/>
            <person name="Chen N."/>
            <person name="Nash P."/>
            <person name="Ginger M.L."/>
            <person name="Horn M."/>
            <person name="Schaap P."/>
            <person name="Caler L."/>
            <person name="Loftus B."/>
        </authorList>
    </citation>
    <scope>NUCLEOTIDE SEQUENCE [LARGE SCALE GENOMIC DNA]</scope>
    <source>
        <strain evidence="2 3">Neff</strain>
    </source>
</reference>
<name>L8GED4_ACACF</name>
<feature type="compositionally biased region" description="Low complexity" evidence="1">
    <location>
        <begin position="225"/>
        <end position="258"/>
    </location>
</feature>
<sequence length="276" mass="29553">MESEGGGRTSRRRGQGGGVVAEQHRGGSGGGGGGGGREVAPLQVMLSQQVEAEVAHKLKTLEEQRHQKLWMAQRWREYAQRNLEHTYASQVQQAQDEYEFERQELLERLSGSQSGGRAAKGGRAGQRGAANGAAGLGRGFDDGRRRRRRCQRAAAGQAAEAQPPLISYTLTDDEIVEDLNIICNRLSAFSNDMKKTMFQEALGYPPAPSLPPPNNYPPASPPPSSSSTSSPSSSTTLLPNNSTSPFSPSASPPRTSAFAHKLTTPQQRGDPFAAPS</sequence>
<gene>
    <name evidence="2" type="ORF">ACA1_135660</name>
</gene>
<accession>L8GED4</accession>
<dbReference type="GeneID" id="14911795"/>
<dbReference type="VEuPathDB" id="AmoebaDB:ACA1_135660"/>
<feature type="compositionally biased region" description="Pro residues" evidence="1">
    <location>
        <begin position="205"/>
        <end position="224"/>
    </location>
</feature>
<dbReference type="KEGG" id="acan:ACA1_135660"/>
<evidence type="ECO:0000313" key="2">
    <source>
        <dbReference type="EMBL" id="ELR11387.1"/>
    </source>
</evidence>
<feature type="region of interest" description="Disordered" evidence="1">
    <location>
        <begin position="110"/>
        <end position="160"/>
    </location>
</feature>